<dbReference type="EMBL" id="VXIV02000794">
    <property type="protein sequence ID" value="KAF6036017.1"/>
    <property type="molecule type" value="Genomic_DNA"/>
</dbReference>
<gene>
    <name evidence="2" type="ORF">EB796_005672</name>
</gene>
<protein>
    <submittedName>
        <fullName evidence="2">Uncharacterized protein</fullName>
    </submittedName>
</protein>
<name>A0A7J7KCK8_BUGNE</name>
<feature type="compositionally biased region" description="Basic and acidic residues" evidence="1">
    <location>
        <begin position="1"/>
        <end position="23"/>
    </location>
</feature>
<organism evidence="2 3">
    <name type="scientific">Bugula neritina</name>
    <name type="common">Brown bryozoan</name>
    <name type="synonym">Sertularia neritina</name>
    <dbReference type="NCBI Taxonomy" id="10212"/>
    <lineage>
        <taxon>Eukaryota</taxon>
        <taxon>Metazoa</taxon>
        <taxon>Spiralia</taxon>
        <taxon>Lophotrochozoa</taxon>
        <taxon>Bryozoa</taxon>
        <taxon>Gymnolaemata</taxon>
        <taxon>Cheilostomatida</taxon>
        <taxon>Flustrina</taxon>
        <taxon>Buguloidea</taxon>
        <taxon>Bugulidae</taxon>
        <taxon>Bugula</taxon>
    </lineage>
</organism>
<evidence type="ECO:0000313" key="2">
    <source>
        <dbReference type="EMBL" id="KAF6036017.1"/>
    </source>
</evidence>
<keyword evidence="3" id="KW-1185">Reference proteome</keyword>
<evidence type="ECO:0000313" key="3">
    <source>
        <dbReference type="Proteomes" id="UP000593567"/>
    </source>
</evidence>
<evidence type="ECO:0000256" key="1">
    <source>
        <dbReference type="SAM" id="MobiDB-lite"/>
    </source>
</evidence>
<reference evidence="2" key="1">
    <citation type="submission" date="2020-06" db="EMBL/GenBank/DDBJ databases">
        <title>Draft genome of Bugula neritina, a colonial animal packing powerful symbionts and potential medicines.</title>
        <authorList>
            <person name="Rayko M."/>
        </authorList>
    </citation>
    <scope>NUCLEOTIDE SEQUENCE [LARGE SCALE GENOMIC DNA]</scope>
    <source>
        <strain evidence="2">Kwan_BN1</strain>
    </source>
</reference>
<proteinExistence type="predicted"/>
<feature type="region of interest" description="Disordered" evidence="1">
    <location>
        <begin position="1"/>
        <end position="40"/>
    </location>
</feature>
<dbReference type="AlphaFoldDB" id="A0A7J7KCK8"/>
<comment type="caution">
    <text evidence="2">The sequence shown here is derived from an EMBL/GenBank/DDBJ whole genome shotgun (WGS) entry which is preliminary data.</text>
</comment>
<accession>A0A7J7KCK8</accession>
<sequence length="109" mass="12188">MTHTLKKEEIHITCSGSEEKERSSNSFYKQRNGSREKDDYQKKVTAAARAKKLPLNLLTQLKKSVASTSKPAGRSPRVTQLSITTVSTQTSPGLQGLKAMKRTRKVRKN</sequence>
<dbReference type="Proteomes" id="UP000593567">
    <property type="component" value="Unassembled WGS sequence"/>
</dbReference>